<reference evidence="4" key="1">
    <citation type="journal article" date="2023" name="Mol. Biol. Evol.">
        <title>Third-Generation Sequencing Reveals the Adaptive Role of the Epigenome in Three Deep-Sea Polychaetes.</title>
        <authorList>
            <person name="Perez M."/>
            <person name="Aroh O."/>
            <person name="Sun Y."/>
            <person name="Lan Y."/>
            <person name="Juniper S.K."/>
            <person name="Young C.R."/>
            <person name="Angers B."/>
            <person name="Qian P.Y."/>
        </authorList>
    </citation>
    <scope>NUCLEOTIDE SEQUENCE</scope>
    <source>
        <strain evidence="4">P08H-3</strain>
    </source>
</reference>
<feature type="transmembrane region" description="Helical" evidence="2">
    <location>
        <begin position="12"/>
        <end position="35"/>
    </location>
</feature>
<gene>
    <name evidence="4" type="ORF">LSH36_155g07016</name>
</gene>
<dbReference type="PANTHER" id="PTHR47032:SF1">
    <property type="entry name" value="UDP-D-XYLOSE:L-FUCOSE ALPHA-1,3-D-XYLOSYLTRANSFERASE-RELATED"/>
    <property type="match status" value="1"/>
</dbReference>
<feature type="compositionally biased region" description="Acidic residues" evidence="1">
    <location>
        <begin position="931"/>
        <end position="940"/>
    </location>
</feature>
<dbReference type="GO" id="GO:0005794">
    <property type="term" value="C:Golgi apparatus"/>
    <property type="evidence" value="ECO:0007669"/>
    <property type="project" value="TreeGrafter"/>
</dbReference>
<protein>
    <recommendedName>
        <fullName evidence="3">Nucleotide-diphospho-sugar transferase domain-containing protein</fullName>
    </recommendedName>
</protein>
<feature type="compositionally biased region" description="Basic and acidic residues" evidence="1">
    <location>
        <begin position="961"/>
        <end position="972"/>
    </location>
</feature>
<evidence type="ECO:0000313" key="5">
    <source>
        <dbReference type="Proteomes" id="UP001208570"/>
    </source>
</evidence>
<keyword evidence="2" id="KW-1133">Transmembrane helix</keyword>
<feature type="compositionally biased region" description="Polar residues" evidence="1">
    <location>
        <begin position="882"/>
        <end position="904"/>
    </location>
</feature>
<dbReference type="GO" id="GO:0016757">
    <property type="term" value="F:glycosyltransferase activity"/>
    <property type="evidence" value="ECO:0007669"/>
    <property type="project" value="TreeGrafter"/>
</dbReference>
<evidence type="ECO:0000259" key="3">
    <source>
        <dbReference type="Pfam" id="PF03407"/>
    </source>
</evidence>
<evidence type="ECO:0000256" key="2">
    <source>
        <dbReference type="SAM" id="Phobius"/>
    </source>
</evidence>
<dbReference type="InterPro" id="IPR052636">
    <property type="entry name" value="UDP-D-xylose:L-fucose_XylT"/>
</dbReference>
<feature type="compositionally biased region" description="Acidic residues" evidence="1">
    <location>
        <begin position="280"/>
        <end position="296"/>
    </location>
</feature>
<dbReference type="EMBL" id="JAODUP010000155">
    <property type="protein sequence ID" value="KAK2159298.1"/>
    <property type="molecule type" value="Genomic_DNA"/>
</dbReference>
<sequence length="972" mass="111290">MKVLRRGALARTRLVIIRVLAFLTAAGVISLFVYWRGLNTGHLITLGNSRRTAQNVPWERSAALRTVDVLEDDPEDYDDDDLVTDTRTNVPDDTATLEFNIDQQLQQDILEFGQELESLGIPTPEQEDRHIGVERKELQPWELEVEDLYEEDKEYDDDLTVDDHIPGLVEDTRQPGSSDAEDFILDREHSLLEDDLEAVARLAEEDAMRDAEEREWAKLGDVDEVDEWKSEADVDWDREEAELVEESRKQILEQEEEEEEEDSRAGKRRTKTSKERTAEENADEEEEDEEQQDEGEMTTLEATTAVESVEEVAIEEAEEAEIFGQVEQRKIERILVKLGIGRSRRLRYALEKTANRKREIIITLSDSRYTMLTLNFYENTVLKLGLTNVLFASLDGRLCNKLDALNIPCFLYARAPITGADVERGVRKIFNSKIYLRARLILEALAMGYSVAYVDTDTMLLKNPFPALKEECHGKCDVAFQQMTNASRRLSWGVVYARPSLSSLYLFYALVKKTANRTIALPDRFISRLDREGKLQLVRLPLWRFRSGIDYFSYVKFAWDDRCIGCVSIHCDETLSKDGKIYRMKELLRWNLDMEGYYSKRRRKYIAYDNPYVFHNGTETLIMEMRALRNALALGHILRRVVILPKFHCYVPPPPPPVDGESDPELPPLPPTKWCNIHDILRIEDFHRWYMGHYREHSFLAHRKVPRPLKRNISATFYIGHKMPEEPGDDVGTSVEAVNVTIVKPRSPLYGAHAEEIRSLFEHEDAAILRFHSLYYGFSHFLSDDVARGFNRKIKFGFVFRTRVRYNVRKLKVRAPERRVPGQPVGIGPGLPGASILAPPGHLMAQAQAMAARGINVDEEESPVDGSQPELPPADLPIEGPTQLSNAPELTANSPGLARQQQSAPEMFIPAPPRAPHQPEKTDMFLPSSTDNDEDDVDDSDKEKLLPSADIPLKEEEEEIRTEWEDVGKITR</sequence>
<dbReference type="Pfam" id="PF03407">
    <property type="entry name" value="Nucleotid_trans"/>
    <property type="match status" value="1"/>
</dbReference>
<proteinExistence type="predicted"/>
<feature type="compositionally biased region" description="Acidic residues" evidence="1">
    <location>
        <begin position="253"/>
        <end position="262"/>
    </location>
</feature>
<organism evidence="4 5">
    <name type="scientific">Paralvinella palmiformis</name>
    <dbReference type="NCBI Taxonomy" id="53620"/>
    <lineage>
        <taxon>Eukaryota</taxon>
        <taxon>Metazoa</taxon>
        <taxon>Spiralia</taxon>
        <taxon>Lophotrochozoa</taxon>
        <taxon>Annelida</taxon>
        <taxon>Polychaeta</taxon>
        <taxon>Sedentaria</taxon>
        <taxon>Canalipalpata</taxon>
        <taxon>Terebellida</taxon>
        <taxon>Terebelliformia</taxon>
        <taxon>Alvinellidae</taxon>
        <taxon>Paralvinella</taxon>
    </lineage>
</organism>
<dbReference type="PANTHER" id="PTHR47032">
    <property type="entry name" value="UDP-D-XYLOSE:L-FUCOSE ALPHA-1,3-D-XYLOSYLTRANSFERASE-RELATED"/>
    <property type="match status" value="1"/>
</dbReference>
<name>A0AAD9JVN4_9ANNE</name>
<dbReference type="AlphaFoldDB" id="A0AAD9JVN4"/>
<feature type="domain" description="Nucleotide-diphospho-sugar transferase" evidence="3">
    <location>
        <begin position="386"/>
        <end position="584"/>
    </location>
</feature>
<accession>A0AAD9JVN4</accession>
<comment type="caution">
    <text evidence="4">The sequence shown here is derived from an EMBL/GenBank/DDBJ whole genome shotgun (WGS) entry which is preliminary data.</text>
</comment>
<evidence type="ECO:0000313" key="4">
    <source>
        <dbReference type="EMBL" id="KAK2159298.1"/>
    </source>
</evidence>
<evidence type="ECO:0000256" key="1">
    <source>
        <dbReference type="SAM" id="MobiDB-lite"/>
    </source>
</evidence>
<dbReference type="InterPro" id="IPR005069">
    <property type="entry name" value="Nucl-diP-sugar_transferase"/>
</dbReference>
<keyword evidence="5" id="KW-1185">Reference proteome</keyword>
<dbReference type="Proteomes" id="UP001208570">
    <property type="component" value="Unassembled WGS sequence"/>
</dbReference>
<feature type="region of interest" description="Disordered" evidence="1">
    <location>
        <begin position="858"/>
        <end position="972"/>
    </location>
</feature>
<keyword evidence="2" id="KW-0472">Membrane</keyword>
<feature type="region of interest" description="Disordered" evidence="1">
    <location>
        <begin position="250"/>
        <end position="297"/>
    </location>
</feature>
<keyword evidence="2" id="KW-0812">Transmembrane</keyword>